<dbReference type="PANTHER" id="PTHR37422">
    <property type="entry name" value="TEICHURONIC ACID BIOSYNTHESIS PROTEIN TUAE"/>
    <property type="match status" value="1"/>
</dbReference>
<feature type="transmembrane region" description="Helical" evidence="5">
    <location>
        <begin position="310"/>
        <end position="331"/>
    </location>
</feature>
<dbReference type="Pfam" id="PF04932">
    <property type="entry name" value="Wzy_C"/>
    <property type="match status" value="1"/>
</dbReference>
<feature type="transmembrane region" description="Helical" evidence="5">
    <location>
        <begin position="286"/>
        <end position="303"/>
    </location>
</feature>
<feature type="transmembrane region" description="Helical" evidence="5">
    <location>
        <begin position="230"/>
        <end position="250"/>
    </location>
</feature>
<dbReference type="InterPro" id="IPR051533">
    <property type="entry name" value="WaaL-like"/>
</dbReference>
<evidence type="ECO:0000313" key="7">
    <source>
        <dbReference type="EMBL" id="ELY55722.1"/>
    </source>
</evidence>
<keyword evidence="4 5" id="KW-0472">Membrane</keyword>
<feature type="transmembrane region" description="Helical" evidence="5">
    <location>
        <begin position="439"/>
        <end position="457"/>
    </location>
</feature>
<accession>L9X284</accession>
<keyword evidence="2 5" id="KW-0812">Transmembrane</keyword>
<dbReference type="InterPro" id="IPR007016">
    <property type="entry name" value="O-antigen_ligase-rel_domated"/>
</dbReference>
<organism evidence="7 8">
    <name type="scientific">Natronococcus jeotgali DSM 18795</name>
    <dbReference type="NCBI Taxonomy" id="1227498"/>
    <lineage>
        <taxon>Archaea</taxon>
        <taxon>Methanobacteriati</taxon>
        <taxon>Methanobacteriota</taxon>
        <taxon>Stenosarchaea group</taxon>
        <taxon>Halobacteria</taxon>
        <taxon>Halobacteriales</taxon>
        <taxon>Natrialbaceae</taxon>
        <taxon>Natronococcus</taxon>
    </lineage>
</organism>
<dbReference type="Proteomes" id="UP000011531">
    <property type="component" value="Unassembled WGS sequence"/>
</dbReference>
<proteinExistence type="predicted"/>
<reference evidence="7 8" key="1">
    <citation type="journal article" date="2014" name="PLoS Genet.">
        <title>Phylogenetically driven sequencing of extremely halophilic archaea reveals strategies for static and dynamic osmo-response.</title>
        <authorList>
            <person name="Becker E.A."/>
            <person name="Seitzer P.M."/>
            <person name="Tritt A."/>
            <person name="Larsen D."/>
            <person name="Krusor M."/>
            <person name="Yao A.I."/>
            <person name="Wu D."/>
            <person name="Madern D."/>
            <person name="Eisen J.A."/>
            <person name="Darling A.E."/>
            <person name="Facciotti M.T."/>
        </authorList>
    </citation>
    <scope>NUCLEOTIDE SEQUENCE [LARGE SCALE GENOMIC DNA]</scope>
    <source>
        <strain evidence="7 8">DSM 18795</strain>
    </source>
</reference>
<dbReference type="GO" id="GO:0016020">
    <property type="term" value="C:membrane"/>
    <property type="evidence" value="ECO:0007669"/>
    <property type="project" value="UniProtKB-SubCell"/>
</dbReference>
<feature type="transmembrane region" description="Helical" evidence="5">
    <location>
        <begin position="95"/>
        <end position="111"/>
    </location>
</feature>
<feature type="transmembrane region" description="Helical" evidence="5">
    <location>
        <begin position="262"/>
        <end position="280"/>
    </location>
</feature>
<keyword evidence="3 5" id="KW-1133">Transmembrane helix</keyword>
<feature type="transmembrane region" description="Helical" evidence="5">
    <location>
        <begin position="416"/>
        <end position="433"/>
    </location>
</feature>
<feature type="transmembrane region" description="Helical" evidence="5">
    <location>
        <begin position="176"/>
        <end position="197"/>
    </location>
</feature>
<keyword evidence="8" id="KW-1185">Reference proteome</keyword>
<feature type="transmembrane region" description="Helical" evidence="5">
    <location>
        <begin position="32"/>
        <end position="53"/>
    </location>
</feature>
<sequence>MAGNRIVDGAVYGLFGLFLALVVVAHTTDTVLAWQLSVAAIVLGVILGARLAVATYRESQHRQAAFLSVLGIAFALFGLVYQTSSPGFGFGPNRAFAIGLAFALTVSYVLVVGDARRFTARQWAAVGCFAVLTGLYLAHTLAFVPSSSQSRWPIWAAVLMGSGLFVIPRLVPERAFLWLLAQLAALVVLAGLATYAVGEYSLWIFEVGQYPASSPSVPGVDPDVSTLRSIFPNPNGLGLVAFGGFVAAVVEFHRTAAARRPLGATAAGVLAAVCGLGLFLSNARAAMLAAAVAVGIYGASVAVGRRAVPIAVVGSVLAVAGVLAGMAVGAVDVTASGRFELWTASLRAIADGPLLFGHGSGPPSVAIEPYLAGDAAPTPHNSYLAVFVQTGLVGGFAYVGLVAGSVAAATLDYRRVDVAMLALAVGWAIHQFFESYTLFDWSIGAVLATAAIGYLLFGRRAEPTR</sequence>
<feature type="transmembrane region" description="Helical" evidence="5">
    <location>
        <begin position="7"/>
        <end position="26"/>
    </location>
</feature>
<dbReference type="PANTHER" id="PTHR37422:SF13">
    <property type="entry name" value="LIPOPOLYSACCHARIDE BIOSYNTHESIS PROTEIN PA4999-RELATED"/>
    <property type="match status" value="1"/>
</dbReference>
<comment type="subcellular location">
    <subcellularLocation>
        <location evidence="1">Membrane</location>
        <topology evidence="1">Multi-pass membrane protein</topology>
    </subcellularLocation>
</comment>
<evidence type="ECO:0000256" key="4">
    <source>
        <dbReference type="ARBA" id="ARBA00023136"/>
    </source>
</evidence>
<feature type="transmembrane region" description="Helical" evidence="5">
    <location>
        <begin position="123"/>
        <end position="146"/>
    </location>
</feature>
<dbReference type="AlphaFoldDB" id="L9X284"/>
<evidence type="ECO:0000259" key="6">
    <source>
        <dbReference type="Pfam" id="PF04932"/>
    </source>
</evidence>
<evidence type="ECO:0000313" key="8">
    <source>
        <dbReference type="Proteomes" id="UP000011531"/>
    </source>
</evidence>
<comment type="caution">
    <text evidence="7">The sequence shown here is derived from an EMBL/GenBank/DDBJ whole genome shotgun (WGS) entry which is preliminary data.</text>
</comment>
<protein>
    <submittedName>
        <fullName evidence="7">O-antigen polymerase</fullName>
    </submittedName>
</protein>
<evidence type="ECO:0000256" key="3">
    <source>
        <dbReference type="ARBA" id="ARBA00022989"/>
    </source>
</evidence>
<feature type="domain" description="O-antigen ligase-related" evidence="6">
    <location>
        <begin position="270"/>
        <end position="399"/>
    </location>
</feature>
<evidence type="ECO:0000256" key="5">
    <source>
        <dbReference type="SAM" id="Phobius"/>
    </source>
</evidence>
<gene>
    <name evidence="7" type="ORF">C492_15646</name>
</gene>
<evidence type="ECO:0000256" key="1">
    <source>
        <dbReference type="ARBA" id="ARBA00004141"/>
    </source>
</evidence>
<feature type="transmembrane region" description="Helical" evidence="5">
    <location>
        <begin position="65"/>
        <end position="83"/>
    </location>
</feature>
<feature type="transmembrane region" description="Helical" evidence="5">
    <location>
        <begin position="383"/>
        <end position="409"/>
    </location>
</feature>
<name>L9X284_9EURY</name>
<evidence type="ECO:0000256" key="2">
    <source>
        <dbReference type="ARBA" id="ARBA00022692"/>
    </source>
</evidence>
<feature type="transmembrane region" description="Helical" evidence="5">
    <location>
        <begin position="152"/>
        <end position="171"/>
    </location>
</feature>
<dbReference type="EMBL" id="AOIA01000128">
    <property type="protein sequence ID" value="ELY55722.1"/>
    <property type="molecule type" value="Genomic_DNA"/>
</dbReference>